<dbReference type="AlphaFoldDB" id="A0A1H0QZB8"/>
<dbReference type="CDD" id="cd03216">
    <property type="entry name" value="ABC_Carb_Monos_I"/>
    <property type="match status" value="1"/>
</dbReference>
<dbReference type="CDD" id="cd03215">
    <property type="entry name" value="ABC_Carb_Monos_II"/>
    <property type="match status" value="1"/>
</dbReference>
<evidence type="ECO:0000256" key="4">
    <source>
        <dbReference type="ARBA" id="ARBA00022597"/>
    </source>
</evidence>
<dbReference type="InterPro" id="IPR050107">
    <property type="entry name" value="ABC_carbohydrate_import_ATPase"/>
</dbReference>
<reference evidence="11 12" key="1">
    <citation type="submission" date="2016-10" db="EMBL/GenBank/DDBJ databases">
        <authorList>
            <person name="de Groot N.N."/>
        </authorList>
    </citation>
    <scope>NUCLEOTIDE SEQUENCE [LARGE SCALE GENOMIC DNA]</scope>
    <source>
        <strain evidence="11 12">DSM 12130</strain>
    </source>
</reference>
<evidence type="ECO:0000256" key="1">
    <source>
        <dbReference type="ARBA" id="ARBA00004202"/>
    </source>
</evidence>
<evidence type="ECO:0000256" key="5">
    <source>
        <dbReference type="ARBA" id="ARBA00022737"/>
    </source>
</evidence>
<evidence type="ECO:0000313" key="12">
    <source>
        <dbReference type="Proteomes" id="UP000199073"/>
    </source>
</evidence>
<dbReference type="STRING" id="91360.SAMN05660330_02139"/>
<keyword evidence="9" id="KW-0472">Membrane</keyword>
<evidence type="ECO:0000256" key="8">
    <source>
        <dbReference type="ARBA" id="ARBA00022967"/>
    </source>
</evidence>
<gene>
    <name evidence="11" type="ORF">SAMN05660330_02139</name>
</gene>
<dbReference type="Proteomes" id="UP000199073">
    <property type="component" value="Unassembled WGS sequence"/>
</dbReference>
<dbReference type="GO" id="GO:0016887">
    <property type="term" value="F:ATP hydrolysis activity"/>
    <property type="evidence" value="ECO:0007669"/>
    <property type="project" value="InterPro"/>
</dbReference>
<evidence type="ECO:0000256" key="2">
    <source>
        <dbReference type="ARBA" id="ARBA00022448"/>
    </source>
</evidence>
<evidence type="ECO:0000259" key="10">
    <source>
        <dbReference type="PROSITE" id="PS50893"/>
    </source>
</evidence>
<evidence type="ECO:0000256" key="7">
    <source>
        <dbReference type="ARBA" id="ARBA00022840"/>
    </source>
</evidence>
<dbReference type="GO" id="GO:0005524">
    <property type="term" value="F:ATP binding"/>
    <property type="evidence" value="ECO:0007669"/>
    <property type="project" value="UniProtKB-KW"/>
</dbReference>
<keyword evidence="12" id="KW-1185">Reference proteome</keyword>
<keyword evidence="5" id="KW-0677">Repeat</keyword>
<dbReference type="SUPFAM" id="SSF52540">
    <property type="entry name" value="P-loop containing nucleoside triphosphate hydrolases"/>
    <property type="match status" value="2"/>
</dbReference>
<dbReference type="EMBL" id="FNJI01000013">
    <property type="protein sequence ID" value="SDP22510.1"/>
    <property type="molecule type" value="Genomic_DNA"/>
</dbReference>
<feature type="domain" description="ABC transporter" evidence="10">
    <location>
        <begin position="252"/>
        <end position="494"/>
    </location>
</feature>
<sequence length="496" mass="54909">MGCSLPLIRLENISKSFGRVHANRDVSLEIEEGKILALLGENGAGKSTLMSILAGQLQPDRGHIFHKGKRVVFSSTEKAIEAGIGMVYQHFKLVNALTVAENVYLGTRGGFGLNWKKIRKNVRELGLQYGIDIDPGARIDGLSMGERQQVEILKLLHRQSNILIFDEPTAVLTPREADNLFAAMKQMVARGKGIVFISHKLEEVMAIADNIAILRRGQIVDRVPAQEVTSTAELAERMVGREVLLKVDKSPVEPKQIVLKVDRLSDDRLKDVGFDLRQGEILGLVGVAGNGQKQLVETICGLRRPKGDNIRILGLEWGRFFRKPDWDKTLSYIPEDRQGLATCQGLDLLDNFLLTTRGGFTRGPWLQYDQARVKAEHLLEKFDIRPPDLTACAWQLSGGNLQKLVLAREFYRKPRLIVAEQPTQGLDISAAEDVWRLLLKARDAAGILLVTGDLSEALALSDRIGVMFDGRLVACFAADDQSKVAEIPQLMAGLSV</sequence>
<keyword evidence="6" id="KW-0547">Nucleotide-binding</keyword>
<dbReference type="InterPro" id="IPR027417">
    <property type="entry name" value="P-loop_NTPase"/>
</dbReference>
<protein>
    <submittedName>
        <fullName evidence="11">Nucleoside ABC transporter ATP-binding protein</fullName>
    </submittedName>
</protein>
<accession>A0A1H0QZB8</accession>
<dbReference type="InterPro" id="IPR003439">
    <property type="entry name" value="ABC_transporter-like_ATP-bd"/>
</dbReference>
<dbReference type="PANTHER" id="PTHR43790">
    <property type="entry name" value="CARBOHYDRATE TRANSPORT ATP-BINDING PROTEIN MG119-RELATED"/>
    <property type="match status" value="1"/>
</dbReference>
<dbReference type="PANTHER" id="PTHR43790:SF9">
    <property type="entry name" value="GALACTOFURANOSE TRANSPORTER ATP-BINDING PROTEIN YTFR"/>
    <property type="match status" value="1"/>
</dbReference>
<keyword evidence="4" id="KW-0762">Sugar transport</keyword>
<dbReference type="InterPro" id="IPR003593">
    <property type="entry name" value="AAA+_ATPase"/>
</dbReference>
<dbReference type="FunFam" id="3.40.50.300:FF:000127">
    <property type="entry name" value="Ribose import ATP-binding protein RbsA"/>
    <property type="match status" value="1"/>
</dbReference>
<dbReference type="Gene3D" id="3.40.50.300">
    <property type="entry name" value="P-loop containing nucleotide triphosphate hydrolases"/>
    <property type="match status" value="2"/>
</dbReference>
<dbReference type="OrthoDB" id="9809450at2"/>
<dbReference type="PROSITE" id="PS50893">
    <property type="entry name" value="ABC_TRANSPORTER_2"/>
    <property type="match status" value="2"/>
</dbReference>
<evidence type="ECO:0000256" key="3">
    <source>
        <dbReference type="ARBA" id="ARBA00022475"/>
    </source>
</evidence>
<evidence type="ECO:0000256" key="9">
    <source>
        <dbReference type="ARBA" id="ARBA00023136"/>
    </source>
</evidence>
<keyword evidence="2" id="KW-0813">Transport</keyword>
<comment type="subcellular location">
    <subcellularLocation>
        <location evidence="1">Cell membrane</location>
        <topology evidence="1">Peripheral membrane protein</topology>
    </subcellularLocation>
</comment>
<proteinExistence type="predicted"/>
<evidence type="ECO:0000313" key="11">
    <source>
        <dbReference type="EMBL" id="SDP22510.1"/>
    </source>
</evidence>
<keyword evidence="7 11" id="KW-0067">ATP-binding</keyword>
<feature type="domain" description="ABC transporter" evidence="10">
    <location>
        <begin position="8"/>
        <end position="241"/>
    </location>
</feature>
<organism evidence="11 12">
    <name type="scientific">Desulforhopalus singaporensis</name>
    <dbReference type="NCBI Taxonomy" id="91360"/>
    <lineage>
        <taxon>Bacteria</taxon>
        <taxon>Pseudomonadati</taxon>
        <taxon>Thermodesulfobacteriota</taxon>
        <taxon>Desulfobulbia</taxon>
        <taxon>Desulfobulbales</taxon>
        <taxon>Desulfocapsaceae</taxon>
        <taxon>Desulforhopalus</taxon>
    </lineage>
</organism>
<name>A0A1H0QZB8_9BACT</name>
<keyword evidence="3" id="KW-1003">Cell membrane</keyword>
<dbReference type="PROSITE" id="PS00211">
    <property type="entry name" value="ABC_TRANSPORTER_1"/>
    <property type="match status" value="1"/>
</dbReference>
<dbReference type="InterPro" id="IPR017871">
    <property type="entry name" value="ABC_transporter-like_CS"/>
</dbReference>
<keyword evidence="8" id="KW-1278">Translocase</keyword>
<dbReference type="GO" id="GO:0005886">
    <property type="term" value="C:plasma membrane"/>
    <property type="evidence" value="ECO:0007669"/>
    <property type="project" value="UniProtKB-SubCell"/>
</dbReference>
<dbReference type="SMART" id="SM00382">
    <property type="entry name" value="AAA"/>
    <property type="match status" value="1"/>
</dbReference>
<evidence type="ECO:0000256" key="6">
    <source>
        <dbReference type="ARBA" id="ARBA00022741"/>
    </source>
</evidence>
<dbReference type="Pfam" id="PF00005">
    <property type="entry name" value="ABC_tran"/>
    <property type="match status" value="2"/>
</dbReference>